<keyword evidence="8" id="KW-1003">Cell membrane</keyword>
<protein>
    <recommendedName>
        <fullName evidence="8">3-demethoxyubiquinol 3-hydroxylase</fullName>
        <shortName evidence="8">DMQ hydroxylase</shortName>
        <ecNumber evidence="8">1.14.99.60</ecNumber>
    </recommendedName>
    <alternativeName>
        <fullName evidence="8">2-nonaprenyl-3-methyl-6-methoxy-1,4-benzoquinol hydroxylase</fullName>
    </alternativeName>
</protein>
<feature type="binding site" evidence="8">
    <location>
        <position position="125"/>
    </location>
    <ligand>
        <name>Fe cation</name>
        <dbReference type="ChEBI" id="CHEBI:24875"/>
        <label>1</label>
    </ligand>
</feature>
<comment type="similarity">
    <text evidence="8">Belongs to the COQ7 family.</text>
</comment>
<keyword evidence="3 8" id="KW-0479">Metal-binding</keyword>
<reference evidence="9 10" key="1">
    <citation type="submission" date="2021-03" db="EMBL/GenBank/DDBJ databases">
        <title>Complete genome of Parasphingorhabdus_sp.JHSY0214.</title>
        <authorList>
            <person name="Yoo J.H."/>
            <person name="Bae J.W."/>
        </authorList>
    </citation>
    <scope>NUCLEOTIDE SEQUENCE [LARGE SCALE GENOMIC DNA]</scope>
    <source>
        <strain evidence="9 10">JHSY0214</strain>
    </source>
</reference>
<dbReference type="SUPFAM" id="SSF47240">
    <property type="entry name" value="Ferritin-like"/>
    <property type="match status" value="1"/>
</dbReference>
<keyword evidence="10" id="KW-1185">Reference proteome</keyword>
<keyword evidence="7 8" id="KW-0472">Membrane</keyword>
<keyword evidence="4 8" id="KW-0560">Oxidoreductase</keyword>
<evidence type="ECO:0000313" key="9">
    <source>
        <dbReference type="EMBL" id="QTD57803.1"/>
    </source>
</evidence>
<dbReference type="Proteomes" id="UP000663923">
    <property type="component" value="Chromosome"/>
</dbReference>
<feature type="binding site" evidence="8">
    <location>
        <position position="40"/>
    </location>
    <ligand>
        <name>Fe cation</name>
        <dbReference type="ChEBI" id="CHEBI:24875"/>
        <label>2</label>
    </ligand>
</feature>
<dbReference type="EMBL" id="CP071794">
    <property type="protein sequence ID" value="QTD57803.1"/>
    <property type="molecule type" value="Genomic_DNA"/>
</dbReference>
<comment type="function">
    <text evidence="8">Catalyzes the hydroxylation of 2-nonaprenyl-3-methyl-6-methoxy-1,4-benzoquinol during ubiquinone biosynthesis.</text>
</comment>
<keyword evidence="5 8" id="KW-0408">Iron</keyword>
<dbReference type="PANTHER" id="PTHR11237:SF4">
    <property type="entry name" value="5-DEMETHOXYUBIQUINONE HYDROXYLASE, MITOCHONDRIAL"/>
    <property type="match status" value="1"/>
</dbReference>
<dbReference type="PANTHER" id="PTHR11237">
    <property type="entry name" value="COENZYME Q10 BIOSYNTHESIS PROTEIN 7"/>
    <property type="match status" value="1"/>
</dbReference>
<evidence type="ECO:0000256" key="4">
    <source>
        <dbReference type="ARBA" id="ARBA00023002"/>
    </source>
</evidence>
<dbReference type="InterPro" id="IPR009078">
    <property type="entry name" value="Ferritin-like_SF"/>
</dbReference>
<organism evidence="9 10">
    <name type="scientific">Parasphingorhabdus cellanae</name>
    <dbReference type="NCBI Taxonomy" id="2806553"/>
    <lineage>
        <taxon>Bacteria</taxon>
        <taxon>Pseudomonadati</taxon>
        <taxon>Pseudomonadota</taxon>
        <taxon>Alphaproteobacteria</taxon>
        <taxon>Sphingomonadales</taxon>
        <taxon>Sphingomonadaceae</taxon>
        <taxon>Parasphingorhabdus</taxon>
    </lineage>
</organism>
<evidence type="ECO:0000256" key="8">
    <source>
        <dbReference type="HAMAP-Rule" id="MF_01658"/>
    </source>
</evidence>
<feature type="binding site" evidence="8">
    <location>
        <position position="43"/>
    </location>
    <ligand>
        <name>Fe cation</name>
        <dbReference type="ChEBI" id="CHEBI:24875"/>
        <label>1</label>
    </ligand>
</feature>
<sequence>MIRVNQAGEYGAAQIYKGQLAVMGDDAPDSSAIHHMAEQEQRHLDTFDRMIVERNVRPTVLQPFWKAAGYALGAGTAIMGPRAAMACTAAVETEIDLHYKEQLEQLESENDPELLSKIAEFREEELEHKQTAIESGAEDTPGYPVLSAAIRLGCKVAIGLSKRI</sequence>
<keyword evidence="6 8" id="KW-0503">Monooxygenase</keyword>
<feature type="binding site" evidence="8">
    <location>
        <position position="128"/>
    </location>
    <ligand>
        <name>Fe cation</name>
        <dbReference type="ChEBI" id="CHEBI:24875"/>
        <label>2</label>
    </ligand>
</feature>
<dbReference type="CDD" id="cd01042">
    <property type="entry name" value="DMQH"/>
    <property type="match status" value="1"/>
</dbReference>
<feature type="binding site" evidence="8">
    <location>
        <position position="40"/>
    </location>
    <ligand>
        <name>Fe cation</name>
        <dbReference type="ChEBI" id="CHEBI:24875"/>
        <label>1</label>
    </ligand>
</feature>
<accession>A0ABX7T840</accession>
<comment type="cofactor">
    <cofactor evidence="8">
        <name>Fe cation</name>
        <dbReference type="ChEBI" id="CHEBI:24875"/>
    </cofactor>
    <text evidence="8">Binds 2 iron ions per subunit.</text>
</comment>
<dbReference type="InterPro" id="IPR011566">
    <property type="entry name" value="Ubq_synth_Coq7"/>
</dbReference>
<feature type="binding site" evidence="8">
    <location>
        <position position="125"/>
    </location>
    <ligand>
        <name>Fe cation</name>
        <dbReference type="ChEBI" id="CHEBI:24875"/>
        <label>2</label>
    </ligand>
</feature>
<evidence type="ECO:0000256" key="7">
    <source>
        <dbReference type="ARBA" id="ARBA00023136"/>
    </source>
</evidence>
<evidence type="ECO:0000256" key="1">
    <source>
        <dbReference type="ARBA" id="ARBA00004749"/>
    </source>
</evidence>
<name>A0ABX7T840_9SPHN</name>
<comment type="catalytic activity">
    <reaction evidence="8">
        <text>a 5-methoxy-2-methyl-3-(all-trans-polyprenyl)benzene-1,4-diol + AH2 + O2 = a 3-demethylubiquinol + A + H2O</text>
        <dbReference type="Rhea" id="RHEA:50908"/>
        <dbReference type="Rhea" id="RHEA-COMP:10859"/>
        <dbReference type="Rhea" id="RHEA-COMP:10914"/>
        <dbReference type="ChEBI" id="CHEBI:13193"/>
        <dbReference type="ChEBI" id="CHEBI:15377"/>
        <dbReference type="ChEBI" id="CHEBI:15379"/>
        <dbReference type="ChEBI" id="CHEBI:17499"/>
        <dbReference type="ChEBI" id="CHEBI:84167"/>
        <dbReference type="ChEBI" id="CHEBI:84422"/>
        <dbReference type="EC" id="1.14.99.60"/>
    </reaction>
</comment>
<evidence type="ECO:0000313" key="10">
    <source>
        <dbReference type="Proteomes" id="UP000663923"/>
    </source>
</evidence>
<comment type="subcellular location">
    <subcellularLocation>
        <location evidence="8">Cell membrane</location>
        <topology evidence="8">Peripheral membrane protein</topology>
    </subcellularLocation>
</comment>
<evidence type="ECO:0000256" key="3">
    <source>
        <dbReference type="ARBA" id="ARBA00022723"/>
    </source>
</evidence>
<comment type="pathway">
    <text evidence="1 8">Cofactor biosynthesis; ubiquinone biosynthesis.</text>
</comment>
<dbReference type="Pfam" id="PF03232">
    <property type="entry name" value="COQ7"/>
    <property type="match status" value="1"/>
</dbReference>
<feature type="binding site" evidence="8">
    <location>
        <position position="92"/>
    </location>
    <ligand>
        <name>Fe cation</name>
        <dbReference type="ChEBI" id="CHEBI:24875"/>
        <label>2</label>
    </ligand>
</feature>
<evidence type="ECO:0000256" key="6">
    <source>
        <dbReference type="ARBA" id="ARBA00023033"/>
    </source>
</evidence>
<gene>
    <name evidence="8" type="primary">coq7</name>
    <name evidence="9" type="ORF">J4G78_10175</name>
</gene>
<dbReference type="Gene3D" id="1.20.1260.10">
    <property type="match status" value="1"/>
</dbReference>
<evidence type="ECO:0000256" key="5">
    <source>
        <dbReference type="ARBA" id="ARBA00023004"/>
    </source>
</evidence>
<dbReference type="InterPro" id="IPR012347">
    <property type="entry name" value="Ferritin-like"/>
</dbReference>
<feature type="binding site" evidence="8">
    <location>
        <position position="9"/>
    </location>
    <ligand>
        <name>Fe cation</name>
        <dbReference type="ChEBI" id="CHEBI:24875"/>
        <label>1</label>
    </ligand>
</feature>
<dbReference type="HAMAP" id="MF_01658">
    <property type="entry name" value="COQ7"/>
    <property type="match status" value="1"/>
</dbReference>
<proteinExistence type="inferred from homology"/>
<keyword evidence="2 8" id="KW-0831">Ubiquinone biosynthesis</keyword>
<dbReference type="EC" id="1.14.99.60" evidence="8"/>
<evidence type="ECO:0000256" key="2">
    <source>
        <dbReference type="ARBA" id="ARBA00022688"/>
    </source>
</evidence>